<feature type="signal peptide" evidence="1">
    <location>
        <begin position="1"/>
        <end position="21"/>
    </location>
</feature>
<comment type="caution">
    <text evidence="3">The sequence shown here is derived from an EMBL/GenBank/DDBJ whole genome shotgun (WGS) entry which is preliminary data.</text>
</comment>
<reference evidence="3 4" key="1">
    <citation type="submission" date="2021-03" db="EMBL/GenBank/DDBJ databases">
        <title>Fibrella sp. HMF5405 genome sequencing and assembly.</title>
        <authorList>
            <person name="Kang H."/>
            <person name="Kim H."/>
            <person name="Bae S."/>
            <person name="Joh K."/>
        </authorList>
    </citation>
    <scope>NUCLEOTIDE SEQUENCE [LARGE SCALE GENOMIC DNA]</scope>
    <source>
        <strain evidence="3 4">HMF5405</strain>
    </source>
</reference>
<organism evidence="3 4">
    <name type="scientific">Fibrella forsythiae</name>
    <dbReference type="NCBI Taxonomy" id="2817061"/>
    <lineage>
        <taxon>Bacteria</taxon>
        <taxon>Pseudomonadati</taxon>
        <taxon>Bacteroidota</taxon>
        <taxon>Cytophagia</taxon>
        <taxon>Cytophagales</taxon>
        <taxon>Spirosomataceae</taxon>
        <taxon>Fibrella</taxon>
    </lineage>
</organism>
<evidence type="ECO:0000313" key="3">
    <source>
        <dbReference type="EMBL" id="MBO0952823.1"/>
    </source>
</evidence>
<evidence type="ECO:0000256" key="1">
    <source>
        <dbReference type="SAM" id="SignalP"/>
    </source>
</evidence>
<evidence type="ECO:0000259" key="2">
    <source>
        <dbReference type="Pfam" id="PF13568"/>
    </source>
</evidence>
<dbReference type="InterPro" id="IPR011250">
    <property type="entry name" value="OMP/PagP_B-barrel"/>
</dbReference>
<keyword evidence="1" id="KW-0732">Signal</keyword>
<dbReference type="Gene3D" id="2.40.160.20">
    <property type="match status" value="1"/>
</dbReference>
<dbReference type="RefSeq" id="WP_207332773.1">
    <property type="nucleotide sequence ID" value="NZ_JAFMYW010000013.1"/>
</dbReference>
<keyword evidence="4" id="KW-1185">Reference proteome</keyword>
<dbReference type="Pfam" id="PF13568">
    <property type="entry name" value="OMP_b-brl_2"/>
    <property type="match status" value="1"/>
</dbReference>
<name>A0ABS3JS70_9BACT</name>
<dbReference type="EMBL" id="JAFMYW010000013">
    <property type="protein sequence ID" value="MBO0952823.1"/>
    <property type="molecule type" value="Genomic_DNA"/>
</dbReference>
<proteinExistence type="predicted"/>
<accession>A0ABS3JS70</accession>
<dbReference type="SUPFAM" id="SSF56925">
    <property type="entry name" value="OMPA-like"/>
    <property type="match status" value="1"/>
</dbReference>
<feature type="domain" description="Outer membrane protein beta-barrel" evidence="2">
    <location>
        <begin position="21"/>
        <end position="202"/>
    </location>
</feature>
<gene>
    <name evidence="3" type="ORF">J2I46_29875</name>
</gene>
<sequence length="225" mass="25070">MKNSFLPLLAIACLTIQFACAQSTPTRTFMIGPTIGFNKTNYVDEEFYMNYTLITVPPGVYGGVDASYQLNHWLIGAKLLYEKRTNQVSTPIPEYIIDPLYPNPARVFRADYDYNVITMPLSVGYSLTAPTTRLQWYVGGNVAFEYVAATGRQTVFSSTGISTSDNATATPRVNLGYGLQTTLRYTVTPQVVLQLEPTARYNPAGNHQIRDSYQFRGAFSVLVKL</sequence>
<dbReference type="InterPro" id="IPR025665">
    <property type="entry name" value="Beta-barrel_OMP_2"/>
</dbReference>
<feature type="chain" id="PRO_5045520533" evidence="1">
    <location>
        <begin position="22"/>
        <end position="225"/>
    </location>
</feature>
<dbReference type="Proteomes" id="UP000664628">
    <property type="component" value="Unassembled WGS sequence"/>
</dbReference>
<evidence type="ECO:0000313" key="4">
    <source>
        <dbReference type="Proteomes" id="UP000664628"/>
    </source>
</evidence>
<protein>
    <submittedName>
        <fullName evidence="3">Outer membrane beta-barrel protein</fullName>
    </submittedName>
</protein>